<evidence type="ECO:0000313" key="3">
    <source>
        <dbReference type="Proteomes" id="UP001054884"/>
    </source>
</evidence>
<protein>
    <recommendedName>
        <fullName evidence="1">Nitroreductase domain-containing protein</fullName>
    </recommendedName>
</protein>
<proteinExistence type="predicted"/>
<evidence type="ECO:0000313" key="2">
    <source>
        <dbReference type="EMBL" id="GHN34641.1"/>
    </source>
</evidence>
<accession>A0ABD0AHP1</accession>
<gene>
    <name evidence="2" type="ORF">ME791_17930</name>
</gene>
<reference evidence="2 3" key="1">
    <citation type="journal article" date="2022" name="J. Dairy Sci.">
        <title>Genetic diversity of Lactobacillus delbrueckii isolated from raw milk in Hokkaido, Japan.</title>
        <authorList>
            <person name="Tsuchihashi H."/>
            <person name="Ichikawa A."/>
            <person name="Takeda M."/>
            <person name="Koizumi A."/>
            <person name="Mizoguchi C."/>
            <person name="Ishida T."/>
            <person name="Kimura K."/>
        </authorList>
    </citation>
    <scope>NUCLEOTIDE SEQUENCE [LARGE SCALE GENOMIC DNA]</scope>
    <source>
        <strain evidence="2 3">ME-791</strain>
    </source>
</reference>
<dbReference type="EMBL" id="BNHY01000065">
    <property type="protein sequence ID" value="GHN34641.1"/>
    <property type="molecule type" value="Genomic_DNA"/>
</dbReference>
<dbReference type="InterPro" id="IPR000415">
    <property type="entry name" value="Nitroreductase-like"/>
</dbReference>
<dbReference type="AlphaFoldDB" id="A0ABD0AHP1"/>
<comment type="caution">
    <text evidence="2">The sequence shown here is derived from an EMBL/GenBank/DDBJ whole genome shotgun (WGS) entry which is preliminary data.</text>
</comment>
<dbReference type="Pfam" id="PF00881">
    <property type="entry name" value="Nitroreductase"/>
    <property type="match status" value="1"/>
</dbReference>
<dbReference type="Proteomes" id="UP001054884">
    <property type="component" value="Unassembled WGS sequence"/>
</dbReference>
<feature type="domain" description="Nitroreductase" evidence="1">
    <location>
        <begin position="10"/>
        <end position="44"/>
    </location>
</feature>
<organism evidence="2 3">
    <name type="scientific">Lactobacillus delbrueckii</name>
    <dbReference type="NCBI Taxonomy" id="1584"/>
    <lineage>
        <taxon>Bacteria</taxon>
        <taxon>Bacillati</taxon>
        <taxon>Bacillota</taxon>
        <taxon>Bacilli</taxon>
        <taxon>Lactobacillales</taxon>
        <taxon>Lactobacillaceae</taxon>
        <taxon>Lactobacillus</taxon>
    </lineage>
</organism>
<dbReference type="InterPro" id="IPR029479">
    <property type="entry name" value="Nitroreductase"/>
</dbReference>
<sequence length="63" mass="7128">MNNDFKDIMQNRKSIRHYDSSVKISRDELLEIINESISAPSACSPGTLLLSTLQKARRSFTIS</sequence>
<dbReference type="Gene3D" id="3.40.109.10">
    <property type="entry name" value="NADH Oxidase"/>
    <property type="match status" value="1"/>
</dbReference>
<name>A0ABD0AHP1_9LACO</name>
<dbReference type="SUPFAM" id="SSF55469">
    <property type="entry name" value="FMN-dependent nitroreductase-like"/>
    <property type="match status" value="1"/>
</dbReference>
<evidence type="ECO:0000259" key="1">
    <source>
        <dbReference type="Pfam" id="PF00881"/>
    </source>
</evidence>